<name>A0A852ILH6_9PICI</name>
<evidence type="ECO:0000259" key="16">
    <source>
        <dbReference type="PROSITE" id="PS50853"/>
    </source>
</evidence>
<dbReference type="FunFam" id="2.60.40.10:FF:000136">
    <property type="entry name" value="Ciliary neurotrophic factor receptor alpha"/>
    <property type="match status" value="1"/>
</dbReference>
<keyword evidence="3 13" id="KW-0812">Transmembrane</keyword>
<keyword evidence="10" id="KW-0325">Glycoprotein</keyword>
<evidence type="ECO:0000256" key="14">
    <source>
        <dbReference type="SAM" id="SignalP"/>
    </source>
</evidence>
<evidence type="ECO:0000256" key="6">
    <source>
        <dbReference type="ARBA" id="ARBA00022989"/>
    </source>
</evidence>
<evidence type="ECO:0000256" key="3">
    <source>
        <dbReference type="ARBA" id="ARBA00022692"/>
    </source>
</evidence>
<evidence type="ECO:0000313" key="18">
    <source>
        <dbReference type="Proteomes" id="UP000627253"/>
    </source>
</evidence>
<keyword evidence="18" id="KW-1185">Reference proteome</keyword>
<dbReference type="PANTHER" id="PTHR48483">
    <property type="entry name" value="INTERLEUKIN-27 SUBUNIT BETA"/>
    <property type="match status" value="1"/>
</dbReference>
<dbReference type="Pfam" id="PF24031">
    <property type="entry name" value="FN3_IL27B_N"/>
    <property type="match status" value="1"/>
</dbReference>
<dbReference type="AlphaFoldDB" id="A0A852ILH6"/>
<protein>
    <submittedName>
        <fullName evidence="17">I11RA protein</fullName>
    </submittedName>
</protein>
<feature type="compositionally biased region" description="Polar residues" evidence="12">
    <location>
        <begin position="323"/>
        <end position="333"/>
    </location>
</feature>
<keyword evidence="4 14" id="KW-0732">Signal</keyword>
<feature type="transmembrane region" description="Helical" evidence="13">
    <location>
        <begin position="356"/>
        <end position="382"/>
    </location>
</feature>
<dbReference type="InterPro" id="IPR036179">
    <property type="entry name" value="Ig-like_dom_sf"/>
</dbReference>
<feature type="signal peptide" evidence="14">
    <location>
        <begin position="1"/>
        <end position="22"/>
    </location>
</feature>
<evidence type="ECO:0000256" key="9">
    <source>
        <dbReference type="ARBA" id="ARBA00023170"/>
    </source>
</evidence>
<organism evidence="17 18">
    <name type="scientific">Tricholaema leucomelas</name>
    <name type="common">pied barbet</name>
    <dbReference type="NCBI Taxonomy" id="240729"/>
    <lineage>
        <taxon>Eukaryota</taxon>
        <taxon>Metazoa</taxon>
        <taxon>Chordata</taxon>
        <taxon>Craniata</taxon>
        <taxon>Vertebrata</taxon>
        <taxon>Euteleostomi</taxon>
        <taxon>Archelosauria</taxon>
        <taxon>Archosauria</taxon>
        <taxon>Dinosauria</taxon>
        <taxon>Saurischia</taxon>
        <taxon>Theropoda</taxon>
        <taxon>Coelurosauria</taxon>
        <taxon>Aves</taxon>
        <taxon>Neognathae</taxon>
        <taxon>Neoaves</taxon>
        <taxon>Telluraves</taxon>
        <taxon>Coraciimorphae</taxon>
        <taxon>Piciformes</taxon>
        <taxon>Lybiidae</taxon>
        <taxon>Tricholaema lacrymosa</taxon>
    </lineage>
</organism>
<dbReference type="Proteomes" id="UP000627253">
    <property type="component" value="Unassembled WGS sequence"/>
</dbReference>
<dbReference type="GO" id="GO:0004896">
    <property type="term" value="F:cytokine receptor activity"/>
    <property type="evidence" value="ECO:0007669"/>
    <property type="project" value="InterPro"/>
</dbReference>
<comment type="similarity">
    <text evidence="2">Belongs to the type I cytokine receptor family. Type 3 subfamily.</text>
</comment>
<dbReference type="EMBL" id="WAAF01005854">
    <property type="protein sequence ID" value="NXX41614.1"/>
    <property type="molecule type" value="Genomic_DNA"/>
</dbReference>
<proteinExistence type="inferred from homology"/>
<dbReference type="SMART" id="SM00408">
    <property type="entry name" value="IGc2"/>
    <property type="match status" value="1"/>
</dbReference>
<evidence type="ECO:0000256" key="11">
    <source>
        <dbReference type="ARBA" id="ARBA00023319"/>
    </source>
</evidence>
<feature type="region of interest" description="Disordered" evidence="12">
    <location>
        <begin position="152"/>
        <end position="175"/>
    </location>
</feature>
<evidence type="ECO:0000256" key="8">
    <source>
        <dbReference type="ARBA" id="ARBA00023157"/>
    </source>
</evidence>
<dbReference type="PROSITE" id="PS01354">
    <property type="entry name" value="HEMATOPO_REC_L_F3"/>
    <property type="match status" value="1"/>
</dbReference>
<feature type="domain" description="Ig-like" evidence="15">
    <location>
        <begin position="41"/>
        <end position="105"/>
    </location>
</feature>
<dbReference type="SMART" id="SM00060">
    <property type="entry name" value="FN3"/>
    <property type="match status" value="2"/>
</dbReference>
<dbReference type="InterPro" id="IPR007110">
    <property type="entry name" value="Ig-like_dom"/>
</dbReference>
<dbReference type="FunFam" id="2.60.40.10:FF:000545">
    <property type="entry name" value="Interleukin-11 receptor subunit alpha"/>
    <property type="match status" value="1"/>
</dbReference>
<evidence type="ECO:0000256" key="4">
    <source>
        <dbReference type="ARBA" id="ARBA00022729"/>
    </source>
</evidence>
<evidence type="ECO:0000256" key="12">
    <source>
        <dbReference type="SAM" id="MobiDB-lite"/>
    </source>
</evidence>
<dbReference type="PROSITE" id="PS50853">
    <property type="entry name" value="FN3"/>
    <property type="match status" value="1"/>
</dbReference>
<comment type="caution">
    <text evidence="17">The sequence shown here is derived from an EMBL/GenBank/DDBJ whole genome shotgun (WGS) entry which is preliminary data.</text>
</comment>
<dbReference type="OrthoDB" id="418412at2759"/>
<gene>
    <name evidence="17" type="primary">Il11ra</name>
    <name evidence="17" type="ORF">TRILEU_R05429</name>
</gene>
<dbReference type="Gene3D" id="2.60.40.10">
    <property type="entry name" value="Immunoglobulins"/>
    <property type="match status" value="3"/>
</dbReference>
<evidence type="ECO:0000313" key="17">
    <source>
        <dbReference type="EMBL" id="NXX41614.1"/>
    </source>
</evidence>
<feature type="domain" description="Fibronectin type-III" evidence="16">
    <location>
        <begin position="218"/>
        <end position="315"/>
    </location>
</feature>
<evidence type="ECO:0000256" key="1">
    <source>
        <dbReference type="ARBA" id="ARBA00004479"/>
    </source>
</evidence>
<reference evidence="17" key="1">
    <citation type="submission" date="2020-02" db="EMBL/GenBank/DDBJ databases">
        <title>Bird 10,000 Genomes (B10K) Project - Family phase.</title>
        <authorList>
            <person name="Zhang G."/>
        </authorList>
    </citation>
    <scope>NUCLEOTIDE SEQUENCE</scope>
    <source>
        <strain evidence="17">B10K-DU-002-37</strain>
        <tissue evidence="17">Muscle</tissue>
    </source>
</reference>
<feature type="chain" id="PRO_5032851074" evidence="14">
    <location>
        <begin position="23"/>
        <end position="414"/>
    </location>
</feature>
<evidence type="ECO:0000256" key="13">
    <source>
        <dbReference type="SAM" id="Phobius"/>
    </source>
</evidence>
<evidence type="ECO:0000259" key="15">
    <source>
        <dbReference type="PROSITE" id="PS50835"/>
    </source>
</evidence>
<keyword evidence="8" id="KW-1015">Disulfide bond</keyword>
<dbReference type="GO" id="GO:0016020">
    <property type="term" value="C:membrane"/>
    <property type="evidence" value="ECO:0007669"/>
    <property type="project" value="UniProtKB-SubCell"/>
</dbReference>
<keyword evidence="5" id="KW-0677">Repeat</keyword>
<dbReference type="InterPro" id="IPR003598">
    <property type="entry name" value="Ig_sub2"/>
</dbReference>
<dbReference type="SUPFAM" id="SSF48726">
    <property type="entry name" value="Immunoglobulin"/>
    <property type="match status" value="1"/>
</dbReference>
<dbReference type="InterPro" id="IPR013783">
    <property type="entry name" value="Ig-like_fold"/>
</dbReference>
<comment type="subcellular location">
    <subcellularLocation>
        <location evidence="1">Membrane</location>
        <topology evidence="1">Single-pass type I membrane protein</topology>
    </subcellularLocation>
</comment>
<feature type="non-terminal residue" evidence="17">
    <location>
        <position position="1"/>
    </location>
</feature>
<dbReference type="SUPFAM" id="SSF49265">
    <property type="entry name" value="Fibronectin type III"/>
    <property type="match status" value="2"/>
</dbReference>
<dbReference type="Pfam" id="PF00047">
    <property type="entry name" value="ig"/>
    <property type="match status" value="1"/>
</dbReference>
<dbReference type="InterPro" id="IPR053073">
    <property type="entry name" value="IL11/IL27_subunit_beta"/>
</dbReference>
<keyword evidence="7 13" id="KW-0472">Membrane</keyword>
<dbReference type="InterPro" id="IPR056621">
    <property type="entry name" value="FN3_IL27B_N"/>
</dbReference>
<feature type="region of interest" description="Disordered" evidence="12">
    <location>
        <begin position="323"/>
        <end position="349"/>
    </location>
</feature>
<accession>A0A852ILH6</accession>
<dbReference type="InterPro" id="IPR036116">
    <property type="entry name" value="FN3_sf"/>
</dbReference>
<sequence>MRSSIPGLGRVMMFLAATLASASLTVTKSWEEEGVQYGQVGTDVTLSCTSAHPSLPVQWRRAGATALPEGSAILQGTLVLPRASLATAGTYSCHSEDGALLHTVSLRLGYLPGVPFVSCRASDYENFSCSWTSSVETFLPTRYITTYRKKSLTGEEKRRNKNGHMGPCLQDPSRPGTCTVHGSEFWSSYRLNITEVNPLGSSFRLLDVTMQAIIKPDPPEGLVVKPIPLAPRRLHVSWKYPSSWPKEPHFQLRFRLQYRPVIHCSWSVVETVNLSEVITDAFAGLEHVVQVSAKDFLDAGNWSEWSAEARATPATDLVTTASKETTADGSQENLAEEPSQAPNPEPINHSDPLEKMAVLVSLGVFAFFVLASVLVITTLIWLRVRKHSKDNTKPHNFLVAATHLKALPSESGCR</sequence>
<dbReference type="PROSITE" id="PS50835">
    <property type="entry name" value="IG_LIKE"/>
    <property type="match status" value="1"/>
</dbReference>
<evidence type="ECO:0000256" key="7">
    <source>
        <dbReference type="ARBA" id="ARBA00023136"/>
    </source>
</evidence>
<keyword evidence="9" id="KW-0675">Receptor</keyword>
<keyword evidence="11" id="KW-0393">Immunoglobulin domain</keyword>
<feature type="non-terminal residue" evidence="17">
    <location>
        <position position="414"/>
    </location>
</feature>
<keyword evidence="6 13" id="KW-1133">Transmembrane helix</keyword>
<dbReference type="InterPro" id="IPR003530">
    <property type="entry name" value="Hematopoietin_rcpt_L_F3_CS"/>
</dbReference>
<evidence type="ECO:0000256" key="5">
    <source>
        <dbReference type="ARBA" id="ARBA00022737"/>
    </source>
</evidence>
<dbReference type="InterPro" id="IPR003961">
    <property type="entry name" value="FN3_dom"/>
</dbReference>
<evidence type="ECO:0000256" key="2">
    <source>
        <dbReference type="ARBA" id="ARBA00010890"/>
    </source>
</evidence>
<evidence type="ECO:0000256" key="10">
    <source>
        <dbReference type="ARBA" id="ARBA00023180"/>
    </source>
</evidence>
<dbReference type="PANTHER" id="PTHR48483:SF2">
    <property type="entry name" value="INTERLEUKIN-27 SUBUNIT BETA"/>
    <property type="match status" value="1"/>
</dbReference>
<dbReference type="InterPro" id="IPR013151">
    <property type="entry name" value="Immunoglobulin_dom"/>
</dbReference>